<sequence length="75" mass="7916">LPIGCRRRGIRNAVRACTERRAAQKRSSSEVGLMLGPELPVPPAGAPGFDSRARAGAVLGGVVCLHIVRREDRGA</sequence>
<feature type="non-terminal residue" evidence="1">
    <location>
        <position position="1"/>
    </location>
</feature>
<gene>
    <name evidence="1" type="ORF">TSPGSL018_14233</name>
</gene>
<accession>A0A061S0Z0</accession>
<dbReference type="EMBL" id="GBEZ01006587">
    <property type="protein sequence ID" value="JAC78822.1"/>
    <property type="molecule type" value="Transcribed_RNA"/>
</dbReference>
<dbReference type="AlphaFoldDB" id="A0A061S0Z0"/>
<protein>
    <submittedName>
        <fullName evidence="1">Uncharacterized protein</fullName>
    </submittedName>
</protein>
<name>A0A061S0Z0_9CHLO</name>
<feature type="non-terminal residue" evidence="1">
    <location>
        <position position="75"/>
    </location>
</feature>
<organism evidence="1">
    <name type="scientific">Tetraselmis sp. GSL018</name>
    <dbReference type="NCBI Taxonomy" id="582737"/>
    <lineage>
        <taxon>Eukaryota</taxon>
        <taxon>Viridiplantae</taxon>
        <taxon>Chlorophyta</taxon>
        <taxon>core chlorophytes</taxon>
        <taxon>Chlorodendrophyceae</taxon>
        <taxon>Chlorodendrales</taxon>
        <taxon>Chlorodendraceae</taxon>
        <taxon>Tetraselmis</taxon>
    </lineage>
</organism>
<reference evidence="1" key="1">
    <citation type="submission" date="2014-05" db="EMBL/GenBank/DDBJ databases">
        <title>The transcriptome of the halophilic microalga Tetraselmis sp. GSL018 isolated from the Great Salt Lake, Utah.</title>
        <authorList>
            <person name="Jinkerson R.E."/>
            <person name="D'Adamo S."/>
            <person name="Posewitz M.C."/>
        </authorList>
    </citation>
    <scope>NUCLEOTIDE SEQUENCE</scope>
    <source>
        <strain evidence="1">GSL018</strain>
    </source>
</reference>
<proteinExistence type="predicted"/>
<evidence type="ECO:0000313" key="1">
    <source>
        <dbReference type="EMBL" id="JAC78822.1"/>
    </source>
</evidence>